<reference evidence="1 2" key="1">
    <citation type="submission" date="2016-11" db="EMBL/GenBank/DDBJ databases">
        <authorList>
            <person name="Jaros S."/>
            <person name="Januszkiewicz K."/>
            <person name="Wedrychowicz H."/>
        </authorList>
    </citation>
    <scope>NUCLEOTIDE SEQUENCE [LARGE SCALE GENOMIC DNA]</scope>
    <source>
        <strain evidence="1 2">Con a/3</strain>
    </source>
</reference>
<protein>
    <submittedName>
        <fullName evidence="1">Uncharacterized protein</fullName>
    </submittedName>
</protein>
<evidence type="ECO:0000313" key="2">
    <source>
        <dbReference type="Proteomes" id="UP000188597"/>
    </source>
</evidence>
<dbReference type="Proteomes" id="UP000188597">
    <property type="component" value="Unassembled WGS sequence"/>
</dbReference>
<proteinExistence type="predicted"/>
<comment type="caution">
    <text evidence="1">The sequence shown here is derived from an EMBL/GenBank/DDBJ whole genome shotgun (WGS) entry which is preliminary data.</text>
</comment>
<organism evidence="1 2">
    <name type="scientific">Fictibacillus arsenicus</name>
    <dbReference type="NCBI Taxonomy" id="255247"/>
    <lineage>
        <taxon>Bacteria</taxon>
        <taxon>Bacillati</taxon>
        <taxon>Bacillota</taxon>
        <taxon>Bacilli</taxon>
        <taxon>Bacillales</taxon>
        <taxon>Fictibacillaceae</taxon>
        <taxon>Fictibacillus</taxon>
    </lineage>
</organism>
<gene>
    <name evidence="1" type="ORF">UN64_02550</name>
</gene>
<evidence type="ECO:0000313" key="1">
    <source>
        <dbReference type="EMBL" id="OOE14108.1"/>
    </source>
</evidence>
<accession>A0A1V3GBD9</accession>
<dbReference type="OrthoDB" id="2930633at2"/>
<name>A0A1V3GBD9_9BACL</name>
<dbReference type="RefSeq" id="WP_077359528.1">
    <property type="nucleotide sequence ID" value="NZ_MQMF01000001.1"/>
</dbReference>
<sequence>MFKYGFTNYFEGKLNFTGYEINQVGPWLNVYISFDIENVEILPEGLNDPSALAVYDKDGELQEIIAHDEGVDCEYKFTDKEKEQIASFLQSINKKELMRGSE</sequence>
<dbReference type="EMBL" id="MQMF01000001">
    <property type="protein sequence ID" value="OOE14108.1"/>
    <property type="molecule type" value="Genomic_DNA"/>
</dbReference>
<dbReference type="AlphaFoldDB" id="A0A1V3GBD9"/>